<dbReference type="Pfam" id="PF11112">
    <property type="entry name" value="PyocinActivator"/>
    <property type="match status" value="1"/>
</dbReference>
<name>A0A2P5TK53_9GAMM</name>
<accession>A0A2P5TK53</accession>
<dbReference type="GO" id="GO:0006355">
    <property type="term" value="P:regulation of DNA-templated transcription"/>
    <property type="evidence" value="ECO:0007669"/>
    <property type="project" value="InterPro"/>
</dbReference>
<evidence type="ECO:0000313" key="2">
    <source>
        <dbReference type="Proteomes" id="UP000242231"/>
    </source>
</evidence>
<reference evidence="2" key="1">
    <citation type="submission" date="2016-11" db="EMBL/GenBank/DDBJ databases">
        <authorList>
            <person name="Sisinthy S."/>
            <person name="Ara S."/>
            <person name="Gundlapally S.R."/>
        </authorList>
    </citation>
    <scope>NUCLEOTIDE SEQUENCE [LARGE SCALE GENOMIC DNA]</scope>
    <source>
        <strain evidence="2">V1-41</strain>
    </source>
</reference>
<gene>
    <name evidence="1" type="ORF">UN63_12425</name>
</gene>
<evidence type="ECO:0000313" key="1">
    <source>
        <dbReference type="EMBL" id="PPL15477.1"/>
    </source>
</evidence>
<protein>
    <recommendedName>
        <fullName evidence="3">Pyocin activator protein PrtN</fullName>
    </recommendedName>
</protein>
<dbReference type="EMBL" id="MPZM01000031">
    <property type="protein sequence ID" value="PPL15477.1"/>
    <property type="molecule type" value="Genomic_DNA"/>
</dbReference>
<keyword evidence="2" id="KW-1185">Reference proteome</keyword>
<dbReference type="AlphaFoldDB" id="A0A2P5TK53"/>
<evidence type="ECO:0008006" key="3">
    <source>
        <dbReference type="Google" id="ProtNLM"/>
    </source>
</evidence>
<dbReference type="RefSeq" id="WP_104487068.1">
    <property type="nucleotide sequence ID" value="NZ_BMYB01000002.1"/>
</dbReference>
<dbReference type="Proteomes" id="UP000242231">
    <property type="component" value="Unassembled WGS sequence"/>
</dbReference>
<comment type="caution">
    <text evidence="1">The sequence shown here is derived from an EMBL/GenBank/DDBJ whole genome shotgun (WGS) entry which is preliminary data.</text>
</comment>
<dbReference type="InterPro" id="IPR020518">
    <property type="entry name" value="Tscrpt_reg_PrtN"/>
</dbReference>
<dbReference type="OrthoDB" id="982642at2"/>
<sequence>MMHSPTLFMLMASYGGPTVSLDSISEQYFGMSCRTAQAKATAGRLPVPAFRASQKSPYQVHLADLANYIDNKRTEARDRTSLMAITG</sequence>
<organism evidence="1 2">
    <name type="scientific">Oceanisphaera arctica</name>
    <dbReference type="NCBI Taxonomy" id="641510"/>
    <lineage>
        <taxon>Bacteria</taxon>
        <taxon>Pseudomonadati</taxon>
        <taxon>Pseudomonadota</taxon>
        <taxon>Gammaproteobacteria</taxon>
        <taxon>Aeromonadales</taxon>
        <taxon>Aeromonadaceae</taxon>
        <taxon>Oceanisphaera</taxon>
    </lineage>
</organism>
<proteinExistence type="predicted"/>